<dbReference type="AlphaFoldDB" id="A0AAV9VMA7"/>
<organism evidence="2 3">
    <name type="scientific">Orbilia blumenaviensis</name>
    <dbReference type="NCBI Taxonomy" id="1796055"/>
    <lineage>
        <taxon>Eukaryota</taxon>
        <taxon>Fungi</taxon>
        <taxon>Dikarya</taxon>
        <taxon>Ascomycota</taxon>
        <taxon>Pezizomycotina</taxon>
        <taxon>Orbiliomycetes</taxon>
        <taxon>Orbiliales</taxon>
        <taxon>Orbiliaceae</taxon>
        <taxon>Orbilia</taxon>
    </lineage>
</organism>
<name>A0AAV9VMA7_9PEZI</name>
<evidence type="ECO:0000313" key="3">
    <source>
        <dbReference type="Proteomes" id="UP001373714"/>
    </source>
</evidence>
<feature type="region of interest" description="Disordered" evidence="1">
    <location>
        <begin position="1"/>
        <end position="28"/>
    </location>
</feature>
<comment type="caution">
    <text evidence="2">The sequence shown here is derived from an EMBL/GenBank/DDBJ whole genome shotgun (WGS) entry which is preliminary data.</text>
</comment>
<gene>
    <name evidence="2" type="ORF">TWF730_007040</name>
</gene>
<dbReference type="Proteomes" id="UP001373714">
    <property type="component" value="Unassembled WGS sequence"/>
</dbReference>
<evidence type="ECO:0000256" key="1">
    <source>
        <dbReference type="SAM" id="MobiDB-lite"/>
    </source>
</evidence>
<proteinExistence type="predicted"/>
<reference evidence="2 3" key="1">
    <citation type="submission" date="2019-10" db="EMBL/GenBank/DDBJ databases">
        <authorList>
            <person name="Palmer J.M."/>
        </authorList>
    </citation>
    <scope>NUCLEOTIDE SEQUENCE [LARGE SCALE GENOMIC DNA]</scope>
    <source>
        <strain evidence="2 3">TWF730</strain>
    </source>
</reference>
<evidence type="ECO:0000313" key="2">
    <source>
        <dbReference type="EMBL" id="KAK6360925.1"/>
    </source>
</evidence>
<sequence length="292" mass="31725">MWMSENSCQSGAVGVKDSHQLDENTTGNGFPSRYVQGVNLPCSCTAHSLDLRTEPSVSPLVGQTSSDTLLLSREIGPPLKSESCAPQGILYPIAHNSIAGEAWANDETQIRTTSNQYGRTFCDDGPAYDRLHPQGNLHPDKCEGSFVPYFESGLVGGGKIESVPTGASDKIYYGQNGMGALALDVFNLASLVPDNTVLLFTLCGSNPQKAIQGNVFKAQHDTCSIAGDGLISWIGLRYKDYWRFQDALQYTRELAVCLQYFGALQEYGPSEHWSHDDHGQYYSAPAAMQNGP</sequence>
<dbReference type="EMBL" id="JAVHNS010000003">
    <property type="protein sequence ID" value="KAK6360925.1"/>
    <property type="molecule type" value="Genomic_DNA"/>
</dbReference>
<accession>A0AAV9VMA7</accession>
<feature type="compositionally biased region" description="Polar residues" evidence="1">
    <location>
        <begin position="1"/>
        <end position="10"/>
    </location>
</feature>
<keyword evidence="3" id="KW-1185">Reference proteome</keyword>
<protein>
    <submittedName>
        <fullName evidence="2">Uncharacterized protein</fullName>
    </submittedName>
</protein>